<feature type="compositionally biased region" description="Low complexity" evidence="1">
    <location>
        <begin position="165"/>
        <end position="176"/>
    </location>
</feature>
<dbReference type="AlphaFoldDB" id="A0A2T7NJD3"/>
<dbReference type="EMBL" id="PZQS01000012">
    <property type="protein sequence ID" value="PVD21282.1"/>
    <property type="molecule type" value="Genomic_DNA"/>
</dbReference>
<accession>A0A2T7NJD3</accession>
<feature type="region of interest" description="Disordered" evidence="1">
    <location>
        <begin position="1"/>
        <end position="215"/>
    </location>
</feature>
<dbReference type="STRING" id="400727.A0A2T7NJD3"/>
<evidence type="ECO:0000313" key="3">
    <source>
        <dbReference type="Proteomes" id="UP000245119"/>
    </source>
</evidence>
<evidence type="ECO:0000313" key="2">
    <source>
        <dbReference type="EMBL" id="PVD21282.1"/>
    </source>
</evidence>
<feature type="region of interest" description="Disordered" evidence="1">
    <location>
        <begin position="274"/>
        <end position="325"/>
    </location>
</feature>
<feature type="compositionally biased region" description="Polar residues" evidence="1">
    <location>
        <begin position="44"/>
        <end position="66"/>
    </location>
</feature>
<feature type="compositionally biased region" description="Basic and acidic residues" evidence="1">
    <location>
        <begin position="152"/>
        <end position="164"/>
    </location>
</feature>
<sequence>MTQDDEDDGDLHPAALYSGGSSSHQHHHHYHNHHRPFSSHARQSENQRQGNGLQVRTIITDSNGHSSRYENPVDSRGQLHRRGSSGYGTSATSVGGGCGGGASSGGGSGGGYSTAGSSSGSRRDSTKMSSSASSGGVGSGGSPINTGGKSSGKNERRPSKDRRLSSTSSDQSNQSLKAHEAPLLEVAGLSLKPGSGPSLHSRAASFKEQKPSNELHVDEAALIQARRNSMPTVTNNLLAVPTGGGGGEGGEPKETRLRRVRSFKTTSKGVVVNRGDSFKKKSTHSLMSTGSEIKDGDRNSRARSSSNNNSALDLGSSSPTSPSYFRVNMMGAASVGKTSLAQQFLTSEYIGHDDNGE</sequence>
<dbReference type="Proteomes" id="UP000245119">
    <property type="component" value="Linkage Group LG12"/>
</dbReference>
<protein>
    <submittedName>
        <fullName evidence="2">Uncharacterized protein</fullName>
    </submittedName>
</protein>
<feature type="compositionally biased region" description="Basic residues" evidence="1">
    <location>
        <begin position="24"/>
        <end position="37"/>
    </location>
</feature>
<proteinExistence type="predicted"/>
<reference evidence="2 3" key="1">
    <citation type="submission" date="2018-04" db="EMBL/GenBank/DDBJ databases">
        <title>The genome of golden apple snail Pomacea canaliculata provides insight into stress tolerance and invasive adaptation.</title>
        <authorList>
            <person name="Liu C."/>
            <person name="Liu B."/>
            <person name="Ren Y."/>
            <person name="Zhang Y."/>
            <person name="Wang H."/>
            <person name="Li S."/>
            <person name="Jiang F."/>
            <person name="Yin L."/>
            <person name="Zhang G."/>
            <person name="Qian W."/>
            <person name="Fan W."/>
        </authorList>
    </citation>
    <scope>NUCLEOTIDE SEQUENCE [LARGE SCALE GENOMIC DNA]</scope>
    <source>
        <strain evidence="2">SZHN2017</strain>
        <tissue evidence="2">Muscle</tissue>
    </source>
</reference>
<gene>
    <name evidence="2" type="ORF">C0Q70_19453</name>
</gene>
<feature type="compositionally biased region" description="Low complexity" evidence="1">
    <location>
        <begin position="302"/>
        <end position="318"/>
    </location>
</feature>
<feature type="compositionally biased region" description="Basic and acidic residues" evidence="1">
    <location>
        <begin position="205"/>
        <end position="215"/>
    </location>
</feature>
<keyword evidence="3" id="KW-1185">Reference proteome</keyword>
<feature type="compositionally biased region" description="Gly residues" evidence="1">
    <location>
        <begin position="94"/>
        <end position="113"/>
    </location>
</feature>
<evidence type="ECO:0000256" key="1">
    <source>
        <dbReference type="SAM" id="MobiDB-lite"/>
    </source>
</evidence>
<dbReference type="OrthoDB" id="5239715at2759"/>
<name>A0A2T7NJD3_POMCA</name>
<organism evidence="2 3">
    <name type="scientific">Pomacea canaliculata</name>
    <name type="common">Golden apple snail</name>
    <dbReference type="NCBI Taxonomy" id="400727"/>
    <lineage>
        <taxon>Eukaryota</taxon>
        <taxon>Metazoa</taxon>
        <taxon>Spiralia</taxon>
        <taxon>Lophotrochozoa</taxon>
        <taxon>Mollusca</taxon>
        <taxon>Gastropoda</taxon>
        <taxon>Caenogastropoda</taxon>
        <taxon>Architaenioglossa</taxon>
        <taxon>Ampullarioidea</taxon>
        <taxon>Ampullariidae</taxon>
        <taxon>Pomacea</taxon>
    </lineage>
</organism>
<comment type="caution">
    <text evidence="2">The sequence shown here is derived from an EMBL/GenBank/DDBJ whole genome shotgun (WGS) entry which is preliminary data.</text>
</comment>